<name>A0A6J6QJY7_9ZZZZ</name>
<proteinExistence type="predicted"/>
<dbReference type="Gene3D" id="3.40.50.150">
    <property type="entry name" value="Vaccinia Virus protein VP39"/>
    <property type="match status" value="1"/>
</dbReference>
<protein>
    <submittedName>
        <fullName evidence="1">Unannotated protein</fullName>
    </submittedName>
</protein>
<evidence type="ECO:0000313" key="1">
    <source>
        <dbReference type="EMBL" id="CAB4709983.1"/>
    </source>
</evidence>
<gene>
    <name evidence="1" type="ORF">UFOPK2399_01934</name>
</gene>
<dbReference type="Pfam" id="PF13489">
    <property type="entry name" value="Methyltransf_23"/>
    <property type="match status" value="1"/>
</dbReference>
<accession>A0A6J6QJY7</accession>
<dbReference type="CDD" id="cd02440">
    <property type="entry name" value="AdoMet_MTases"/>
    <property type="match status" value="1"/>
</dbReference>
<dbReference type="SUPFAM" id="SSF53335">
    <property type="entry name" value="S-adenosyl-L-methionine-dependent methyltransferases"/>
    <property type="match status" value="1"/>
</dbReference>
<reference evidence="1" key="1">
    <citation type="submission" date="2020-05" db="EMBL/GenBank/DDBJ databases">
        <authorList>
            <person name="Chiriac C."/>
            <person name="Salcher M."/>
            <person name="Ghai R."/>
            <person name="Kavagutti S V."/>
        </authorList>
    </citation>
    <scope>NUCLEOTIDE SEQUENCE</scope>
</reference>
<dbReference type="InterPro" id="IPR029063">
    <property type="entry name" value="SAM-dependent_MTases_sf"/>
</dbReference>
<organism evidence="1">
    <name type="scientific">freshwater metagenome</name>
    <dbReference type="NCBI Taxonomy" id="449393"/>
    <lineage>
        <taxon>unclassified sequences</taxon>
        <taxon>metagenomes</taxon>
        <taxon>ecological metagenomes</taxon>
    </lineage>
</organism>
<dbReference type="PANTHER" id="PTHR43861">
    <property type="entry name" value="TRANS-ACONITATE 2-METHYLTRANSFERASE-RELATED"/>
    <property type="match status" value="1"/>
</dbReference>
<dbReference type="EMBL" id="CAEZXP010000010">
    <property type="protein sequence ID" value="CAB4709983.1"/>
    <property type="molecule type" value="Genomic_DNA"/>
</dbReference>
<sequence length="218" mass="24841">MTEGEYEDGYFERRVHDEALRQRARESEYARVLAKTGLAGGAVLDIGCGLGEFLDLFPGTAWQRYGLEVPELAQDACRERGISFDLPDGEGWADLIILRGSLQHLDRPMETLTDAARWLRPGGWLVALATPNAGGPVYRLFQELPALDPPRNWVVFSDRMLGQILTNLGFTEVSFAYPYRESPYAKPVRDHLRFALRLVGVKRPFAFWRNMMECYARR</sequence>
<dbReference type="AlphaFoldDB" id="A0A6J6QJY7"/>